<evidence type="ECO:0000313" key="4">
    <source>
        <dbReference type="Proteomes" id="UP000005050"/>
    </source>
</evidence>
<evidence type="ECO:0000259" key="1">
    <source>
        <dbReference type="Pfam" id="PF08765"/>
    </source>
</evidence>
<dbReference type="InterPro" id="IPR014875">
    <property type="entry name" value="Mor_transcription_activator"/>
</dbReference>
<dbReference type="PATRIC" id="fig|660596.6.peg.630"/>
<proteinExistence type="predicted"/>
<evidence type="ECO:0000313" key="3">
    <source>
        <dbReference type="EMBL" id="EHU01924.1"/>
    </source>
</evidence>
<dbReference type="Proteomes" id="UP000192380">
    <property type="component" value="Chromosome"/>
</dbReference>
<dbReference type="InterPro" id="IPR009057">
    <property type="entry name" value="Homeodomain-like_sf"/>
</dbReference>
<dbReference type="SUPFAM" id="SSF46689">
    <property type="entry name" value="Homeodomain-like"/>
    <property type="match status" value="1"/>
</dbReference>
<dbReference type="OrthoDB" id="8896696at2"/>
<dbReference type="KEGG" id="pstw:DSJ_19990"/>
<dbReference type="EMBL" id="AHIE01000002">
    <property type="protein sequence ID" value="EHU01924.1"/>
    <property type="molecule type" value="Genomic_DNA"/>
</dbReference>
<feature type="domain" description="Mor transcription activator" evidence="1">
    <location>
        <begin position="60"/>
        <end position="140"/>
    </location>
</feature>
<dbReference type="STRING" id="660596.DSJ_19990"/>
<name>H3R9R1_PANSE</name>
<sequence length="148" mass="17101">MREFHLEDLEELLPDTVRQIVGVIGFDATQKLIERFGGARFPIGKGVRRDGERRLSMLREVIGEDRAQELVKHFGGEDTLVIPRCAAALREWRNRCFYADMDDMVNSGESLRMALTHVAPKYGFGNTWAWELINRRRKHPTLTQGQLF</sequence>
<reference evidence="3" key="2">
    <citation type="submission" date="2012-01" db="EMBL/GenBank/DDBJ databases">
        <authorList>
            <person name="Biehl B.S."/>
            <person name="Ding Y."/>
            <person name="Dugan-Rocha S.P."/>
            <person name="Gibbs R.A."/>
            <person name="Glasner J.D."/>
            <person name="Kovar C."/>
            <person name="Muzny D.M."/>
            <person name="Neeno-Eckwall E.C."/>
            <person name="Perna N.T."/>
            <person name="Qin X."/>
            <person name="von Bodman S.B."/>
            <person name="Weinstock G.M."/>
        </authorList>
    </citation>
    <scope>NUCLEOTIDE SEQUENCE</scope>
    <source>
        <strain evidence="3">DC283</strain>
    </source>
</reference>
<keyword evidence="5" id="KW-1185">Reference proteome</keyword>
<reference evidence="3 4" key="1">
    <citation type="journal article" date="2012" name="Mol. Microbiol.">
        <title>The genetic and structural basis of two distinct terminal side branch residues in stewartan and amylovoran exopolysaccharides and their potential role in host adaptation.</title>
        <authorList>
            <person name="Wang X."/>
            <person name="Yang F."/>
            <person name="von Bodman S.B."/>
        </authorList>
    </citation>
    <scope>NUCLEOTIDE SEQUENCE [LARGE SCALE GENOMIC DNA]</scope>
    <source>
        <strain evidence="3 4">DC283</strain>
    </source>
</reference>
<dbReference type="AlphaFoldDB" id="H3R9R1"/>
<evidence type="ECO:0000313" key="5">
    <source>
        <dbReference type="Proteomes" id="UP000192380"/>
    </source>
</evidence>
<organism evidence="3 4">
    <name type="scientific">Pantoea stewartii subsp. stewartii DC283</name>
    <dbReference type="NCBI Taxonomy" id="660596"/>
    <lineage>
        <taxon>Bacteria</taxon>
        <taxon>Pseudomonadati</taxon>
        <taxon>Pseudomonadota</taxon>
        <taxon>Gammaproteobacteria</taxon>
        <taxon>Enterobacterales</taxon>
        <taxon>Erwiniaceae</taxon>
        <taxon>Pantoea</taxon>
    </lineage>
</organism>
<protein>
    <recommendedName>
        <fullName evidence="1">Mor transcription activator domain-containing protein</fullName>
    </recommendedName>
</protein>
<gene>
    <name evidence="3" type="ORF">CKS_0393</name>
    <name evidence="2" type="ORF">DSJ_19990</name>
</gene>
<evidence type="ECO:0000313" key="2">
    <source>
        <dbReference type="EMBL" id="ARF51373.1"/>
    </source>
</evidence>
<dbReference type="RefSeq" id="WP_006118104.1">
    <property type="nucleotide sequence ID" value="NZ_AHIE01000002.1"/>
</dbReference>
<dbReference type="EMBL" id="CP017581">
    <property type="protein sequence ID" value="ARF51373.1"/>
    <property type="molecule type" value="Genomic_DNA"/>
</dbReference>
<accession>H3R9R1</accession>
<dbReference type="Proteomes" id="UP000005050">
    <property type="component" value="Unassembled WGS sequence"/>
</dbReference>
<reference evidence="2 5" key="3">
    <citation type="submission" date="2016-10" db="EMBL/GenBank/DDBJ databases">
        <title>Complete Genome Assembly of Pantoea stewartii subsp. stewartii DC283, a Corn Pathogen.</title>
        <authorList>
            <person name="Duong D.A."/>
            <person name="Stevens A.M."/>
            <person name="Jensen R.V."/>
        </authorList>
    </citation>
    <scope>NUCLEOTIDE SEQUENCE [LARGE SCALE GENOMIC DNA]</scope>
    <source>
        <strain evidence="2 5">DC283</strain>
    </source>
</reference>
<dbReference type="Pfam" id="PF08765">
    <property type="entry name" value="Mor"/>
    <property type="match status" value="1"/>
</dbReference>